<evidence type="ECO:0000256" key="5">
    <source>
        <dbReference type="ARBA" id="ARBA00022692"/>
    </source>
</evidence>
<feature type="signal peptide" evidence="11">
    <location>
        <begin position="1"/>
        <end position="20"/>
    </location>
</feature>
<keyword evidence="3" id="KW-0813">Transport</keyword>
<evidence type="ECO:0000256" key="11">
    <source>
        <dbReference type="SAM" id="SignalP"/>
    </source>
</evidence>
<reference evidence="14 15" key="1">
    <citation type="submission" date="2014-11" db="EMBL/GenBank/DDBJ databases">
        <title>Pan-genome of Gallibacterium spp.</title>
        <authorList>
            <person name="Kudirkiene E."/>
            <person name="Bojesen A.M."/>
        </authorList>
    </citation>
    <scope>NUCLEOTIDE SEQUENCE [LARGE SCALE GENOMIC DNA]</scope>
    <source>
        <strain evidence="14 15">F298</strain>
    </source>
</reference>
<evidence type="ECO:0000256" key="9">
    <source>
        <dbReference type="ARBA" id="ARBA00023237"/>
    </source>
</evidence>
<protein>
    <recommendedName>
        <fullName evidence="16">Trimeric autotransporter adhesin YadA-like C-terminal membrane anchor domain-containing protein</fullName>
    </recommendedName>
</protein>
<dbReference type="InterPro" id="IPR008640">
    <property type="entry name" value="Adhesin_Head_dom"/>
</dbReference>
<organism evidence="14 15">
    <name type="scientific">Gallibacterium genomosp. 3</name>
    <dbReference type="NCBI Taxonomy" id="505345"/>
    <lineage>
        <taxon>Bacteria</taxon>
        <taxon>Pseudomonadati</taxon>
        <taxon>Pseudomonadota</taxon>
        <taxon>Gammaproteobacteria</taxon>
        <taxon>Pasteurellales</taxon>
        <taxon>Pasteurellaceae</taxon>
        <taxon>Gallibacterium</taxon>
    </lineage>
</organism>
<dbReference type="SUPFAM" id="SSF101967">
    <property type="entry name" value="Adhesin YadA, collagen-binding domain"/>
    <property type="match status" value="1"/>
</dbReference>
<dbReference type="Pfam" id="PF05658">
    <property type="entry name" value="YadA_head"/>
    <property type="match status" value="3"/>
</dbReference>
<evidence type="ECO:0000256" key="3">
    <source>
        <dbReference type="ARBA" id="ARBA00022448"/>
    </source>
</evidence>
<evidence type="ECO:0000256" key="8">
    <source>
        <dbReference type="ARBA" id="ARBA00023136"/>
    </source>
</evidence>
<feature type="domain" description="Trimeric autotransporter adhesin YadA-like head" evidence="13">
    <location>
        <begin position="561"/>
        <end position="585"/>
    </location>
</feature>
<feature type="coiled-coil region" evidence="10">
    <location>
        <begin position="460"/>
        <end position="524"/>
    </location>
</feature>
<feature type="domain" description="Trimeric autotransporter adhesin YadA-like C-terminal membrane anchor" evidence="12">
    <location>
        <begin position="1280"/>
        <end position="1335"/>
    </location>
</feature>
<dbReference type="Proteomes" id="UP000243168">
    <property type="component" value="Unassembled WGS sequence"/>
</dbReference>
<evidence type="ECO:0008006" key="16">
    <source>
        <dbReference type="Google" id="ProtNLM"/>
    </source>
</evidence>
<dbReference type="InterPro" id="IPR045584">
    <property type="entry name" value="Pilin-like"/>
</dbReference>
<evidence type="ECO:0000256" key="10">
    <source>
        <dbReference type="SAM" id="Coils"/>
    </source>
</evidence>
<dbReference type="GO" id="GO:0009986">
    <property type="term" value="C:cell surface"/>
    <property type="evidence" value="ECO:0007669"/>
    <property type="project" value="UniProtKB-SubCell"/>
</dbReference>
<feature type="domain" description="Trimeric autotransporter adhesin YadA-like head" evidence="13">
    <location>
        <begin position="534"/>
        <end position="557"/>
    </location>
</feature>
<dbReference type="GO" id="GO:0015031">
    <property type="term" value="P:protein transport"/>
    <property type="evidence" value="ECO:0007669"/>
    <property type="project" value="UniProtKB-KW"/>
</dbReference>
<dbReference type="GO" id="GO:0009279">
    <property type="term" value="C:cell outer membrane"/>
    <property type="evidence" value="ECO:0007669"/>
    <property type="project" value="UniProtKB-SubCell"/>
</dbReference>
<evidence type="ECO:0000256" key="7">
    <source>
        <dbReference type="ARBA" id="ARBA00022927"/>
    </source>
</evidence>
<keyword evidence="4" id="KW-1134">Transmembrane beta strand</keyword>
<evidence type="ECO:0000256" key="4">
    <source>
        <dbReference type="ARBA" id="ARBA00022452"/>
    </source>
</evidence>
<dbReference type="Gene3D" id="2.150.10.10">
    <property type="entry name" value="Serralysin-like metalloprotease, C-terminal"/>
    <property type="match status" value="1"/>
</dbReference>
<evidence type="ECO:0000313" key="15">
    <source>
        <dbReference type="Proteomes" id="UP000243168"/>
    </source>
</evidence>
<keyword evidence="7" id="KW-0653">Protein transport</keyword>
<evidence type="ECO:0000256" key="1">
    <source>
        <dbReference type="ARBA" id="ARBA00004241"/>
    </source>
</evidence>
<comment type="subcellular location">
    <subcellularLocation>
        <location evidence="2">Cell outer membrane</location>
    </subcellularLocation>
    <subcellularLocation>
        <location evidence="1">Cell surface</location>
    </subcellularLocation>
</comment>
<feature type="chain" id="PRO_5008359387" description="Trimeric autotransporter adhesin YadA-like C-terminal membrane anchor domain-containing protein" evidence="11">
    <location>
        <begin position="21"/>
        <end position="1335"/>
    </location>
</feature>
<dbReference type="SUPFAM" id="SSF54523">
    <property type="entry name" value="Pili subunits"/>
    <property type="match status" value="1"/>
</dbReference>
<keyword evidence="8" id="KW-0472">Membrane</keyword>
<dbReference type="InterPro" id="IPR011049">
    <property type="entry name" value="Serralysin-like_metalloprot_C"/>
</dbReference>
<evidence type="ECO:0000313" key="14">
    <source>
        <dbReference type="EMBL" id="OBX07358.1"/>
    </source>
</evidence>
<proteinExistence type="predicted"/>
<evidence type="ECO:0000256" key="2">
    <source>
        <dbReference type="ARBA" id="ARBA00004442"/>
    </source>
</evidence>
<dbReference type="PATRIC" id="fig|505345.8.peg.1410"/>
<comment type="caution">
    <text evidence="14">The sequence shown here is derived from an EMBL/GenBank/DDBJ whole genome shotgun (WGS) entry which is preliminary data.</text>
</comment>
<keyword evidence="10" id="KW-0175">Coiled coil</keyword>
<keyword evidence="9" id="KW-0998">Cell outer membrane</keyword>
<evidence type="ECO:0000259" key="12">
    <source>
        <dbReference type="Pfam" id="PF03895"/>
    </source>
</evidence>
<sequence>MKKTTLALLLSAILSASATAEESQQQPNIVNITINNVGDDSGLEMGTGSRARGIGSIATGKNSVALGKNAVATGGNETKDSINAKLAENKQKLDDIATAEANTNRLLSELQNIRKLEADVIEAGERVKQVRLAKQSAYDVWQEKLKTYNDTVASSTQLFKDAQAKIDDLNSRLTGVSRIGNVDISSDEGLTNAATQLKSIAEEGTTLNLSVDFYKDYVSSYYRALGDLRHNQVIINNTYSPSSPSSVYSSLYNSGQSVVINPYSFYASFLNNIQVGTYRDKMGSDGGTDKVIYKNIFAVDTSITIPTDNIYFKNIETDLSTHDEFEKARSLLPKYKTAFKLYFEHTNNPFATSKLKKSIIDRINAKLDVWGKAYEVTYYQSQYEDTHQTIWLDKKQQALNEYHQLVAEFNALPNPTSINASVINEWKAENIDAIVQRNNITTATLTSELEKALGINKNAIAEKEAEIARLKTAADQAKSTYDNTNPSAADLALSQRYEEIMRQLTAKANELKSEQDRLQALRDALTLHDLTNVGENAYAIGTNALATGTNSLAIGTDTIVTGENSIAMGKGSVVTGTNSIAIGTGHNVLGNNSGAFGDPDYIYGDDSYAFGNNNTIGEATNPHNSGNNTFVLGSNVVTKANNAVIIGANSTDGGDNTVSVGSSTAQRKIVYIANGAISQTSKDAINGSQIYDILQNATDINVASWQAKLGTGTNTAGNTGLTTGDTLNAALSNVSAKLKVIAGTNTTVTTGTDGDYQTYAVNVSNDAIKAAIQTDLDSKANANASNITGDNKTAWQAALGDGQAEAGNTGLITGNTLHTALSTKADKTDITNINNTLNSKANTADVDTALAKKANTDASNLTTTNIQSWQEKLGTGTNTAGDKGLITGDTLHTALSTKADKTDITNINTALENKANSADVDAELAKKANIDASNINVTKFAEKLGTGIIEAGNTNLVTGGTVATALENKANTDLSNITNTAKTVIKNLAKDAVKVVKGTNTTVTTNTDGETTTYAVNVSNDAIKAAMQTDLDSKANANASNITGDNKTKWQTALGIANLNTTLDTKANTSLDNITSEGTTVIKNLAKDSVKVIAGTNTTVTTGTDGDYQTYAVNVSNDAIKSAIQSDLDTKANIDASNINATKFAQKLGTGTVSANDTHLVTGKTVYTAIQQAAINGADVSNKANRSANNLTAQDVENWQAKLGTNEVKANSKQLVTSGAVHNYVRDMNRNTLAQANTYTDMRINSLKQHTDKQIKRIKEETRAGIASAMAMSAIPTVTNKRYSVGAGTATFRGESAVAIGLRVKSDKDNAIVSFSASASSNGDIAGAAGFAFGF</sequence>
<dbReference type="Pfam" id="PF03895">
    <property type="entry name" value="YadA_anchor"/>
    <property type="match status" value="1"/>
</dbReference>
<keyword evidence="5" id="KW-0812">Transmembrane</keyword>
<name>A0A1A7PXQ3_9PAST</name>
<dbReference type="InterPro" id="IPR005594">
    <property type="entry name" value="YadA_C"/>
</dbReference>
<keyword evidence="6 11" id="KW-0732">Signal</keyword>
<accession>A0A1A7PXQ3</accession>
<dbReference type="CDD" id="cd12820">
    <property type="entry name" value="LbR_YadA-like"/>
    <property type="match status" value="1"/>
</dbReference>
<gene>
    <name evidence="14" type="ORF">QV07_06975</name>
</gene>
<dbReference type="RefSeq" id="WP_065234780.1">
    <property type="nucleotide sequence ID" value="NZ_JTJS01000074.1"/>
</dbReference>
<dbReference type="Gene3D" id="3.30.1300.30">
    <property type="entry name" value="GSPII I/J protein-like"/>
    <property type="match status" value="1"/>
</dbReference>
<evidence type="ECO:0000256" key="6">
    <source>
        <dbReference type="ARBA" id="ARBA00022729"/>
    </source>
</evidence>
<feature type="domain" description="Trimeric autotransporter adhesin YadA-like head" evidence="13">
    <location>
        <begin position="58"/>
        <end position="76"/>
    </location>
</feature>
<dbReference type="EMBL" id="JTJS01000074">
    <property type="protein sequence ID" value="OBX07358.1"/>
    <property type="molecule type" value="Genomic_DNA"/>
</dbReference>
<evidence type="ECO:0000259" key="13">
    <source>
        <dbReference type="Pfam" id="PF05658"/>
    </source>
</evidence>